<proteinExistence type="inferred from homology"/>
<dbReference type="InterPro" id="IPR029044">
    <property type="entry name" value="Nucleotide-diphossugar_trans"/>
</dbReference>
<dbReference type="CDD" id="cd04186">
    <property type="entry name" value="GT_2_like_c"/>
    <property type="match status" value="1"/>
</dbReference>
<dbReference type="KEGG" id="cphy:B5808_12765"/>
<protein>
    <submittedName>
        <fullName evidence="7">Glycosyl transferase</fullName>
    </submittedName>
</protein>
<dbReference type="GO" id="GO:0016757">
    <property type="term" value="F:glycosyltransferase activity"/>
    <property type="evidence" value="ECO:0007669"/>
    <property type="project" value="UniProtKB-KW"/>
</dbReference>
<comment type="pathway">
    <text evidence="1">Cell wall biogenesis; cell wall polysaccharide biosynthesis.</text>
</comment>
<evidence type="ECO:0000259" key="5">
    <source>
        <dbReference type="Pfam" id="PF00535"/>
    </source>
</evidence>
<reference evidence="7 8" key="1">
    <citation type="submission" date="2017-04" db="EMBL/GenBank/DDBJ databases">
        <authorList>
            <person name="Afonso C.L."/>
            <person name="Miller P.J."/>
            <person name="Scott M.A."/>
            <person name="Spackman E."/>
            <person name="Goraichik I."/>
            <person name="Dimitrov K.M."/>
            <person name="Suarez D.L."/>
            <person name="Swayne D.E."/>
        </authorList>
    </citation>
    <scope>NUCLEOTIDE SEQUENCE [LARGE SCALE GENOMIC DNA]</scope>
    <source>
        <strain evidence="8">XA(T)</strain>
    </source>
</reference>
<evidence type="ECO:0000256" key="3">
    <source>
        <dbReference type="ARBA" id="ARBA00022676"/>
    </source>
</evidence>
<dbReference type="EMBL" id="CP020715">
    <property type="protein sequence ID" value="ARJ05999.1"/>
    <property type="molecule type" value="Genomic_DNA"/>
</dbReference>
<dbReference type="InterPro" id="IPR001173">
    <property type="entry name" value="Glyco_trans_2-like"/>
</dbReference>
<evidence type="ECO:0000313" key="8">
    <source>
        <dbReference type="Proteomes" id="UP000192775"/>
    </source>
</evidence>
<dbReference type="RefSeq" id="WP_085020137.1">
    <property type="nucleotide sequence ID" value="NZ_BMHD01000001.1"/>
</dbReference>
<feature type="domain" description="Glycosyltransferase 2-like" evidence="5">
    <location>
        <begin position="10"/>
        <end position="124"/>
    </location>
</feature>
<dbReference type="Proteomes" id="UP000192775">
    <property type="component" value="Chromosome"/>
</dbReference>
<dbReference type="Pfam" id="PF13632">
    <property type="entry name" value="Glyco_trans_2_3"/>
    <property type="match status" value="1"/>
</dbReference>
<comment type="similarity">
    <text evidence="2">Belongs to the glycosyltransferase 2 family.</text>
</comment>
<dbReference type="PANTHER" id="PTHR43179:SF12">
    <property type="entry name" value="GALACTOFURANOSYLTRANSFERASE GLFT2"/>
    <property type="match status" value="1"/>
</dbReference>
<dbReference type="Pfam" id="PF00535">
    <property type="entry name" value="Glycos_transf_2"/>
    <property type="match status" value="1"/>
</dbReference>
<dbReference type="SUPFAM" id="SSF53756">
    <property type="entry name" value="UDP-Glycosyltransferase/glycogen phosphorylase"/>
    <property type="match status" value="1"/>
</dbReference>
<evidence type="ECO:0000256" key="1">
    <source>
        <dbReference type="ARBA" id="ARBA00004776"/>
    </source>
</evidence>
<keyword evidence="8" id="KW-1185">Reference proteome</keyword>
<gene>
    <name evidence="7" type="ORF">B5808_12765</name>
</gene>
<evidence type="ECO:0000313" key="7">
    <source>
        <dbReference type="EMBL" id="ARJ05999.1"/>
    </source>
</evidence>
<evidence type="ECO:0000256" key="2">
    <source>
        <dbReference type="ARBA" id="ARBA00006739"/>
    </source>
</evidence>
<evidence type="ECO:0000259" key="6">
    <source>
        <dbReference type="Pfam" id="PF13632"/>
    </source>
</evidence>
<sequence length="847" mass="93835">MDPDIPEVVSVIIVNYRGASDVLECVRGLDGLDWPRDRLEIVVVENGSGDDSESVLRAAFAGRDDVRLIVSEVNLGFAGGSNLGAGAASGSILAFLNSDARPDAAWLTAAATAFRSSSDIAAVASKVLDWNGETVDFVGGGLTWFGMGYKEHESEPDDARFDRERDVLYGTGSALLVRSEAFREAGGFDERYFMFFEDVDLGWRLNLMGFRVRFVPSSTVFHRHHASMGSFGAYRETYLLEKNALATLYKNLSDENLARFLPGAMALLARRSVAKGGLDSTSLDIRSYSDAADESSASTEVPKETLAGLYALDRFVADLPGLDADRARIQQERRRTDGELFRLFGSMIHPLLPDSEYLEGFRSIVDVFGIEEAPARRRVLVITGDALGEKMAGPGLRAWKVCEALSAENDVRLLTWNAANRASDAFEVAHVDLQNERQMRVHEQWADVIFFQGYALHHYETLQQSEKVIVADLYDPMHLEQLEQGREFGGERWSAQVRSATDVLNQQLARGDFFLCASERQRLFWLGQLAALGRINPATYSADDTLEELIAIAPFGMDSTPPEHTRRALRGVVDGIGEDDKVVIWGGGIYNWFDTRTLVRAIGVVAERHPDIRLFFMGVAHPNPDVPEMAIVSSTRRLAAELGLTDRHVFFNDSWVALNDRQNYLLEADLGVSTHYEHIETTFSFRTRILDYLWAGLPIVATRGDGFADLIEQEGLGAAVPSRDVEALAAALESVLYDEGKAADARAAVARVRERFTWERTLRPLVEFCREPRRAPDLAFRAGLPDLPGARRGAARTPEERFQAISARRHGLSRDLALARHYLTTGGISSLAGKVQSRITHRRASRG</sequence>
<dbReference type="Gene3D" id="3.40.50.2000">
    <property type="entry name" value="Glycogen Phosphorylase B"/>
    <property type="match status" value="1"/>
</dbReference>
<dbReference type="Pfam" id="PF13692">
    <property type="entry name" value="Glyco_trans_1_4"/>
    <property type="match status" value="1"/>
</dbReference>
<keyword evidence="3" id="KW-0328">Glycosyltransferase</keyword>
<dbReference type="SUPFAM" id="SSF53448">
    <property type="entry name" value="Nucleotide-diphospho-sugar transferases"/>
    <property type="match status" value="1"/>
</dbReference>
<name>A0A1X9LS78_9MICO</name>
<dbReference type="Gene3D" id="3.90.550.10">
    <property type="entry name" value="Spore Coat Polysaccharide Biosynthesis Protein SpsA, Chain A"/>
    <property type="match status" value="1"/>
</dbReference>
<dbReference type="STRING" id="1619308.B5808_12765"/>
<evidence type="ECO:0000256" key="4">
    <source>
        <dbReference type="ARBA" id="ARBA00022679"/>
    </source>
</evidence>
<keyword evidence="4 7" id="KW-0808">Transferase</keyword>
<dbReference type="PANTHER" id="PTHR43179">
    <property type="entry name" value="RHAMNOSYLTRANSFERASE WBBL"/>
    <property type="match status" value="1"/>
</dbReference>
<dbReference type="AlphaFoldDB" id="A0A1X9LS78"/>
<dbReference type="CDD" id="cd03801">
    <property type="entry name" value="GT4_PimA-like"/>
    <property type="match status" value="1"/>
</dbReference>
<feature type="domain" description="Glycosyltransferase 2-like" evidence="6">
    <location>
        <begin position="161"/>
        <end position="225"/>
    </location>
</feature>
<organism evidence="7 8">
    <name type="scientific">Cnuibacter physcomitrellae</name>
    <dbReference type="NCBI Taxonomy" id="1619308"/>
    <lineage>
        <taxon>Bacteria</taxon>
        <taxon>Bacillati</taxon>
        <taxon>Actinomycetota</taxon>
        <taxon>Actinomycetes</taxon>
        <taxon>Micrococcales</taxon>
        <taxon>Microbacteriaceae</taxon>
        <taxon>Cnuibacter</taxon>
    </lineage>
</organism>
<accession>A0A1X9LS78</accession>